<evidence type="ECO:0000256" key="13">
    <source>
        <dbReference type="ARBA" id="ARBA00023237"/>
    </source>
</evidence>
<dbReference type="InterPro" id="IPR054765">
    <property type="entry name" value="SLBB_dom"/>
</dbReference>
<proteinExistence type="inferred from homology"/>
<keyword evidence="6" id="KW-0812">Transmembrane</keyword>
<dbReference type="PANTHER" id="PTHR33619">
    <property type="entry name" value="POLYSACCHARIDE EXPORT PROTEIN GFCE-RELATED"/>
    <property type="match status" value="1"/>
</dbReference>
<evidence type="ECO:0000313" key="18">
    <source>
        <dbReference type="EMBL" id="ENW98569.1"/>
    </source>
</evidence>
<evidence type="ECO:0000256" key="4">
    <source>
        <dbReference type="ARBA" id="ARBA00022452"/>
    </source>
</evidence>
<reference evidence="18 19" key="1">
    <citation type="submission" date="2013-02" db="EMBL/GenBank/DDBJ databases">
        <title>The Genome Sequence of Acinetobacter sp. ANC 3862.</title>
        <authorList>
            <consortium name="The Broad Institute Genome Sequencing Platform"/>
            <consortium name="The Broad Institute Genome Sequencing Center for Infectious Disease"/>
            <person name="Cerqueira G."/>
            <person name="Feldgarden M."/>
            <person name="Courvalin P."/>
            <person name="Perichon B."/>
            <person name="Grillot-Courvalin C."/>
            <person name="Clermont D."/>
            <person name="Rocha E."/>
            <person name="Yoon E.-J."/>
            <person name="Nemec A."/>
            <person name="Walker B."/>
            <person name="Young S.K."/>
            <person name="Zeng Q."/>
            <person name="Gargeya S."/>
            <person name="Fitzgerald M."/>
            <person name="Haas B."/>
            <person name="Abouelleil A."/>
            <person name="Alvarado L."/>
            <person name="Arachchi H.M."/>
            <person name="Berlin A.M."/>
            <person name="Chapman S.B."/>
            <person name="Dewar J."/>
            <person name="Goldberg J."/>
            <person name="Griggs A."/>
            <person name="Gujja S."/>
            <person name="Hansen M."/>
            <person name="Howarth C."/>
            <person name="Imamovic A."/>
            <person name="Larimer J."/>
            <person name="McCowan C."/>
            <person name="Murphy C."/>
            <person name="Neiman D."/>
            <person name="Pearson M."/>
            <person name="Priest M."/>
            <person name="Roberts A."/>
            <person name="Saif S."/>
            <person name="Shea T."/>
            <person name="Sisk P."/>
            <person name="Sykes S."/>
            <person name="Wortman J."/>
            <person name="Nusbaum C."/>
            <person name="Birren B."/>
        </authorList>
    </citation>
    <scope>NUCLEOTIDE SEQUENCE [LARGE SCALE GENOMIC DNA]</scope>
    <source>
        <strain evidence="18 19">ANC 3862</strain>
    </source>
</reference>
<evidence type="ECO:0000256" key="3">
    <source>
        <dbReference type="ARBA" id="ARBA00022448"/>
    </source>
</evidence>
<dbReference type="GO" id="GO:0006811">
    <property type="term" value="P:monoatomic ion transport"/>
    <property type="evidence" value="ECO:0007669"/>
    <property type="project" value="UniProtKB-KW"/>
</dbReference>
<evidence type="ECO:0000256" key="1">
    <source>
        <dbReference type="ARBA" id="ARBA00004571"/>
    </source>
</evidence>
<dbReference type="PROSITE" id="PS51257">
    <property type="entry name" value="PROKAR_LIPOPROTEIN"/>
    <property type="match status" value="1"/>
</dbReference>
<dbReference type="Gene3D" id="3.10.560.10">
    <property type="entry name" value="Outer membrane lipoprotein wza domain like"/>
    <property type="match status" value="2"/>
</dbReference>
<keyword evidence="5" id="KW-0762">Sugar transport</keyword>
<comment type="caution">
    <text evidence="18">The sequence shown here is derived from an EMBL/GenBank/DDBJ whole genome shotgun (WGS) entry which is preliminary data.</text>
</comment>
<evidence type="ECO:0000256" key="11">
    <source>
        <dbReference type="ARBA" id="ARBA00023136"/>
    </source>
</evidence>
<evidence type="ECO:0008006" key="20">
    <source>
        <dbReference type="Google" id="ProtNLM"/>
    </source>
</evidence>
<name>N9N947_9GAMM</name>
<feature type="domain" description="SLBB" evidence="17">
    <location>
        <begin position="244"/>
        <end position="328"/>
    </location>
</feature>
<keyword evidence="14" id="KW-0449">Lipoprotein</keyword>
<evidence type="ECO:0000256" key="10">
    <source>
        <dbReference type="ARBA" id="ARBA00023114"/>
    </source>
</evidence>
<dbReference type="GO" id="GO:0015288">
    <property type="term" value="F:porin activity"/>
    <property type="evidence" value="ECO:0007669"/>
    <property type="project" value="UniProtKB-KW"/>
</dbReference>
<comment type="subcellular location">
    <subcellularLocation>
        <location evidence="1">Cell outer membrane</location>
        <topology evidence="1">Multi-pass membrane protein</topology>
    </subcellularLocation>
</comment>
<keyword evidence="3" id="KW-0813">Transport</keyword>
<protein>
    <recommendedName>
        <fullName evidence="20">Soluble ligand binding domain-containing protein</fullName>
    </recommendedName>
</protein>
<dbReference type="AlphaFoldDB" id="N9N947"/>
<dbReference type="PANTHER" id="PTHR33619:SF3">
    <property type="entry name" value="POLYSACCHARIDE EXPORT PROTEIN GFCE-RELATED"/>
    <property type="match status" value="1"/>
</dbReference>
<keyword evidence="12" id="KW-0564">Palmitate</keyword>
<sequence length="359" mass="39924">MKHYQLFSILAISLSAVGCAVTSGLQTYDIPNEGAYTTDLGTQVSVIQITQQNLSSIQSIPNDFQKTYYQLFTPSQSYRLNAGDVLSIQFWAYPELSTVSSDPKAGYRIDHNGYIHLPLIGNYKSAGKTIVQINDELRKRFSSYLKNPDVIARIISYESQPFSVQGGVKNGGQFFLTDRPTSIYTALSLAGGVSETTNNAFIQLIRGGVTYDLNSVELEKIGLSLHKLLVQPNDTIYVVPRENQKIYIMGEAFRNQAITVRDQGLTLGDALGESLGLNPLSASASRVYVLRTNKKDHRTELYHLNLLNFGDYGLANQFQLRGNDVIYVDATGLVRWQRIINQIVPFSNAVTSFDRLGQL</sequence>
<keyword evidence="11" id="KW-0472">Membrane</keyword>
<dbReference type="HOGENOM" id="CLU_038343_4_2_6"/>
<gene>
    <name evidence="18" type="ORF">F900_03170</name>
</gene>
<evidence type="ECO:0000259" key="17">
    <source>
        <dbReference type="Pfam" id="PF22461"/>
    </source>
</evidence>
<dbReference type="STRING" id="1217705.F900_03170"/>
<evidence type="ECO:0000256" key="8">
    <source>
        <dbReference type="ARBA" id="ARBA00023047"/>
    </source>
</evidence>
<dbReference type="Pfam" id="PF02563">
    <property type="entry name" value="Poly_export"/>
    <property type="match status" value="1"/>
</dbReference>
<keyword evidence="4" id="KW-1134">Transmembrane beta strand</keyword>
<evidence type="ECO:0000313" key="19">
    <source>
        <dbReference type="Proteomes" id="UP000013248"/>
    </source>
</evidence>
<evidence type="ECO:0000256" key="15">
    <source>
        <dbReference type="SAM" id="SignalP"/>
    </source>
</evidence>
<dbReference type="PATRIC" id="fig|1217705.3.peg.3077"/>
<evidence type="ECO:0000256" key="12">
    <source>
        <dbReference type="ARBA" id="ARBA00023139"/>
    </source>
</evidence>
<dbReference type="InterPro" id="IPR003715">
    <property type="entry name" value="Poly_export_N"/>
</dbReference>
<evidence type="ECO:0000256" key="14">
    <source>
        <dbReference type="ARBA" id="ARBA00023288"/>
    </source>
</evidence>
<dbReference type="EMBL" id="APRP01000032">
    <property type="protein sequence ID" value="ENW98569.1"/>
    <property type="molecule type" value="Genomic_DNA"/>
</dbReference>
<feature type="signal peptide" evidence="15">
    <location>
        <begin position="1"/>
        <end position="20"/>
    </location>
</feature>
<dbReference type="GO" id="GO:0015159">
    <property type="term" value="F:polysaccharide transmembrane transporter activity"/>
    <property type="evidence" value="ECO:0007669"/>
    <property type="project" value="InterPro"/>
</dbReference>
<evidence type="ECO:0000256" key="7">
    <source>
        <dbReference type="ARBA" id="ARBA00022729"/>
    </source>
</evidence>
<dbReference type="InterPro" id="IPR049712">
    <property type="entry name" value="Poly_export"/>
</dbReference>
<dbReference type="GO" id="GO:0046930">
    <property type="term" value="C:pore complex"/>
    <property type="evidence" value="ECO:0007669"/>
    <property type="project" value="UniProtKB-KW"/>
</dbReference>
<comment type="similarity">
    <text evidence="2">Belongs to the BexD/CtrA/VexA family.</text>
</comment>
<keyword evidence="13" id="KW-0998">Cell outer membrane</keyword>
<evidence type="ECO:0000256" key="5">
    <source>
        <dbReference type="ARBA" id="ARBA00022597"/>
    </source>
</evidence>
<dbReference type="Pfam" id="PF22461">
    <property type="entry name" value="SLBB_2"/>
    <property type="match status" value="2"/>
</dbReference>
<dbReference type="RefSeq" id="WP_005218940.1">
    <property type="nucleotide sequence ID" value="NZ_KB850089.1"/>
</dbReference>
<keyword evidence="7 15" id="KW-0732">Signal</keyword>
<dbReference type="Gene3D" id="3.30.1950.10">
    <property type="entry name" value="wza like domain"/>
    <property type="match status" value="1"/>
</dbReference>
<accession>N9N947</accession>
<organism evidence="18 19">
    <name type="scientific">Acinetobacter modestus</name>
    <dbReference type="NCBI Taxonomy" id="1776740"/>
    <lineage>
        <taxon>Bacteria</taxon>
        <taxon>Pseudomonadati</taxon>
        <taxon>Pseudomonadota</taxon>
        <taxon>Gammaproteobacteria</taxon>
        <taxon>Moraxellales</taxon>
        <taxon>Moraxellaceae</taxon>
        <taxon>Acinetobacter</taxon>
    </lineage>
</organism>
<evidence type="ECO:0000259" key="16">
    <source>
        <dbReference type="Pfam" id="PF02563"/>
    </source>
</evidence>
<keyword evidence="8" id="KW-0625">Polysaccharide transport</keyword>
<keyword evidence="9" id="KW-0406">Ion transport</keyword>
<keyword evidence="10" id="KW-0626">Porin</keyword>
<feature type="domain" description="SLBB" evidence="17">
    <location>
        <begin position="161"/>
        <end position="238"/>
    </location>
</feature>
<dbReference type="Proteomes" id="UP000013248">
    <property type="component" value="Unassembled WGS sequence"/>
</dbReference>
<evidence type="ECO:0000256" key="9">
    <source>
        <dbReference type="ARBA" id="ARBA00023065"/>
    </source>
</evidence>
<evidence type="ECO:0000256" key="2">
    <source>
        <dbReference type="ARBA" id="ARBA00009450"/>
    </source>
</evidence>
<feature type="chain" id="PRO_5004147771" description="Soluble ligand binding domain-containing protein" evidence="15">
    <location>
        <begin position="21"/>
        <end position="359"/>
    </location>
</feature>
<evidence type="ECO:0000256" key="6">
    <source>
        <dbReference type="ARBA" id="ARBA00022692"/>
    </source>
</evidence>
<dbReference type="GO" id="GO:0009279">
    <property type="term" value="C:cell outer membrane"/>
    <property type="evidence" value="ECO:0007669"/>
    <property type="project" value="UniProtKB-SubCell"/>
</dbReference>
<feature type="domain" description="Polysaccharide export protein N-terminal" evidence="16">
    <location>
        <begin position="74"/>
        <end position="151"/>
    </location>
</feature>
<dbReference type="eggNOG" id="COG1596">
    <property type="taxonomic scope" value="Bacteria"/>
</dbReference>